<organism evidence="2">
    <name type="scientific">Sesamum radiatum</name>
    <name type="common">Black benniseed</name>
    <dbReference type="NCBI Taxonomy" id="300843"/>
    <lineage>
        <taxon>Eukaryota</taxon>
        <taxon>Viridiplantae</taxon>
        <taxon>Streptophyta</taxon>
        <taxon>Embryophyta</taxon>
        <taxon>Tracheophyta</taxon>
        <taxon>Spermatophyta</taxon>
        <taxon>Magnoliopsida</taxon>
        <taxon>eudicotyledons</taxon>
        <taxon>Gunneridae</taxon>
        <taxon>Pentapetalae</taxon>
        <taxon>asterids</taxon>
        <taxon>lamiids</taxon>
        <taxon>Lamiales</taxon>
        <taxon>Pedaliaceae</taxon>
        <taxon>Sesamum</taxon>
    </lineage>
</organism>
<reference evidence="2" key="2">
    <citation type="journal article" date="2024" name="Plant">
        <title>Genomic evolution and insights into agronomic trait innovations of Sesamum species.</title>
        <authorList>
            <person name="Miao H."/>
            <person name="Wang L."/>
            <person name="Qu L."/>
            <person name="Liu H."/>
            <person name="Sun Y."/>
            <person name="Le M."/>
            <person name="Wang Q."/>
            <person name="Wei S."/>
            <person name="Zheng Y."/>
            <person name="Lin W."/>
            <person name="Duan Y."/>
            <person name="Cao H."/>
            <person name="Xiong S."/>
            <person name="Wang X."/>
            <person name="Wei L."/>
            <person name="Li C."/>
            <person name="Ma Q."/>
            <person name="Ju M."/>
            <person name="Zhao R."/>
            <person name="Li G."/>
            <person name="Mu C."/>
            <person name="Tian Q."/>
            <person name="Mei H."/>
            <person name="Zhang T."/>
            <person name="Gao T."/>
            <person name="Zhang H."/>
        </authorList>
    </citation>
    <scope>NUCLEOTIDE SEQUENCE</scope>
    <source>
        <strain evidence="2">G02</strain>
    </source>
</reference>
<sequence length="77" mass="8589">MYEDDNFLPPHQEEIPARGEREAQRGAGGRASPLGGYPNPMRRGMPVPPLAMAPPRRSPFAPTYWPRQSSQESRSQA</sequence>
<feature type="compositionally biased region" description="Polar residues" evidence="1">
    <location>
        <begin position="66"/>
        <end position="77"/>
    </location>
</feature>
<dbReference type="AlphaFoldDB" id="A0AAW2KH84"/>
<feature type="compositionally biased region" description="Basic and acidic residues" evidence="1">
    <location>
        <begin position="11"/>
        <end position="24"/>
    </location>
</feature>
<evidence type="ECO:0000256" key="1">
    <source>
        <dbReference type="SAM" id="MobiDB-lite"/>
    </source>
</evidence>
<evidence type="ECO:0000313" key="2">
    <source>
        <dbReference type="EMBL" id="KAL0305634.1"/>
    </source>
</evidence>
<accession>A0AAW2KH84</accession>
<gene>
    <name evidence="2" type="ORF">Sradi_5980700</name>
</gene>
<feature type="region of interest" description="Disordered" evidence="1">
    <location>
        <begin position="1"/>
        <end position="77"/>
    </location>
</feature>
<name>A0AAW2KH84_SESRA</name>
<protein>
    <submittedName>
        <fullName evidence="2">Uncharacterized protein</fullName>
    </submittedName>
</protein>
<comment type="caution">
    <text evidence="2">The sequence shown here is derived from an EMBL/GenBank/DDBJ whole genome shotgun (WGS) entry which is preliminary data.</text>
</comment>
<dbReference type="EMBL" id="JACGWJ010000028">
    <property type="protein sequence ID" value="KAL0305634.1"/>
    <property type="molecule type" value="Genomic_DNA"/>
</dbReference>
<reference evidence="2" key="1">
    <citation type="submission" date="2020-06" db="EMBL/GenBank/DDBJ databases">
        <authorList>
            <person name="Li T."/>
            <person name="Hu X."/>
            <person name="Zhang T."/>
            <person name="Song X."/>
            <person name="Zhang H."/>
            <person name="Dai N."/>
            <person name="Sheng W."/>
            <person name="Hou X."/>
            <person name="Wei L."/>
        </authorList>
    </citation>
    <scope>NUCLEOTIDE SEQUENCE</scope>
    <source>
        <strain evidence="2">G02</strain>
        <tissue evidence="2">Leaf</tissue>
    </source>
</reference>
<proteinExistence type="predicted"/>